<evidence type="ECO:0000313" key="1">
    <source>
        <dbReference type="EMBL" id="KAH9792914.1"/>
    </source>
</evidence>
<reference evidence="2" key="1">
    <citation type="journal article" date="2023" name="Hortic. Res.">
        <title>A chromosome-level phased genome enabling allele-level studies in sweet orange: a case study on citrus Huanglongbing tolerance.</title>
        <authorList>
            <person name="Wu B."/>
            <person name="Yu Q."/>
            <person name="Deng Z."/>
            <person name="Duan Y."/>
            <person name="Luo F."/>
            <person name="Gmitter F. Jr."/>
        </authorList>
    </citation>
    <scope>NUCLEOTIDE SEQUENCE [LARGE SCALE GENOMIC DNA]</scope>
    <source>
        <strain evidence="2">cv. Valencia</strain>
    </source>
</reference>
<sequence>MSGHSRSNSISDDDNQSVQMEGTQKAKQKRPAMKKRSATWNHFTLLEDNPNKCKCNYCGRQYQCHSRRDGITNMRNHILACLAYKTFREQQEGSQQNLTTEGGEGNASNMVLAKGWSQDACRRAVTKMIIMGELPLSFVDNKGFRHFCSVAIPQFVMPSRRTIGRDVMDLFLEEKTMLKSLICNNKQRVSLTTDLWTSVQNMSYMVITAHFIDKRLFAITVDNASTNDVEIIFANDGWKVEEMTKAVKDLLNELYDAYSAMCSSSTSSMCSESVPSGNYGGTSYSPYFTTEVGLPEDPSGDGDDIFRVSRPFFGYAQKMFVQNEGKRVVSEVERYLSDPVEDLSNLKLNVLLWWKVNGSKYPILEKIARDVLDVPVSTVASESTFSTGRCVIDEYRSSLTPSMVEALICTENWLQAKLFANHVYNLQEDIKEQIFHMELQEEFVRSQASTVETVSTDMSVMDI</sequence>
<gene>
    <name evidence="1" type="ORF">KPL71_004338</name>
</gene>
<accession>A0ACB8N458</accession>
<dbReference type="EMBL" id="CM039171">
    <property type="protein sequence ID" value="KAH9792914.1"/>
    <property type="molecule type" value="Genomic_DNA"/>
</dbReference>
<dbReference type="Proteomes" id="UP000829398">
    <property type="component" value="Chromosome 2"/>
</dbReference>
<name>A0ACB8N458_CITSI</name>
<evidence type="ECO:0000313" key="2">
    <source>
        <dbReference type="Proteomes" id="UP000829398"/>
    </source>
</evidence>
<organism evidence="1 2">
    <name type="scientific">Citrus sinensis</name>
    <name type="common">Sweet orange</name>
    <name type="synonym">Citrus aurantium var. sinensis</name>
    <dbReference type="NCBI Taxonomy" id="2711"/>
    <lineage>
        <taxon>Eukaryota</taxon>
        <taxon>Viridiplantae</taxon>
        <taxon>Streptophyta</taxon>
        <taxon>Embryophyta</taxon>
        <taxon>Tracheophyta</taxon>
        <taxon>Spermatophyta</taxon>
        <taxon>Magnoliopsida</taxon>
        <taxon>eudicotyledons</taxon>
        <taxon>Gunneridae</taxon>
        <taxon>Pentapetalae</taxon>
        <taxon>rosids</taxon>
        <taxon>malvids</taxon>
        <taxon>Sapindales</taxon>
        <taxon>Rutaceae</taxon>
        <taxon>Aurantioideae</taxon>
        <taxon>Citrus</taxon>
    </lineage>
</organism>
<proteinExistence type="predicted"/>
<comment type="caution">
    <text evidence="1">The sequence shown here is derived from an EMBL/GenBank/DDBJ whole genome shotgun (WGS) entry which is preliminary data.</text>
</comment>
<protein>
    <submittedName>
        <fullName evidence="1">Uncharacterized protein</fullName>
    </submittedName>
</protein>
<keyword evidence="2" id="KW-1185">Reference proteome</keyword>